<dbReference type="Gene3D" id="3.40.1610.10">
    <property type="entry name" value="CV3147-like domain"/>
    <property type="match status" value="1"/>
</dbReference>
<dbReference type="InterPro" id="IPR027479">
    <property type="entry name" value="S-Me-THD_N_sf"/>
</dbReference>
<dbReference type="Pfam" id="PF06032">
    <property type="entry name" value="S-Me-THD_N"/>
    <property type="match status" value="1"/>
</dbReference>
<evidence type="ECO:0000313" key="3">
    <source>
        <dbReference type="EMBL" id="CDO08896.1"/>
    </source>
</evidence>
<evidence type="ECO:0000313" key="4">
    <source>
        <dbReference type="Proteomes" id="UP000028870"/>
    </source>
</evidence>
<evidence type="ECO:0008006" key="5">
    <source>
        <dbReference type="Google" id="ProtNLM"/>
    </source>
</evidence>
<dbReference type="AlphaFoldDB" id="W9B242"/>
<dbReference type="Proteomes" id="UP000028870">
    <property type="component" value="Unassembled WGS sequence"/>
</dbReference>
<feature type="domain" description="S-Me-THD-like C-terminal" evidence="2">
    <location>
        <begin position="168"/>
        <end position="360"/>
    </location>
</feature>
<dbReference type="STRING" id="258533.BN977_03716"/>
<sequence>MSRKLTPEMLADMAAGAAIMATGGGGDPLVGRLLVQQALDEGLTVEIVDPDELDDDDFVISTAMMGAPSVVVEKLSNGSEAVTSLRTLEAHLGRTADATVPMECGGLNSMIPLLVAARAGIPVVDADGMGRAFPELQMETFGVYGIAGSPLVIADEKGDTVLVDTGDDNVRMERLARVVTVEMGGASFIAEYPMSGADLKRTGIPRTLSLAAQIGRAIREAKAAHADPFAALVAAVRDSIYGYATSLLEGKIVDVERSVVGGFTQGRVTLAPFDGGELLTIDFRNENVVARRGERVVAVVPDLITVLDLETCTAITSEALRFGQRVRVVGIATPQIMHTPEALAVWGPHAFGIDHPWVPLEELTAHSTPCESQLISLPAPPAR</sequence>
<gene>
    <name evidence="3" type="ORF">BN977_03716</name>
</gene>
<protein>
    <recommendedName>
        <fullName evidence="5">DUF917 domain-containing protein</fullName>
    </recommendedName>
</protein>
<dbReference type="InterPro" id="IPR048350">
    <property type="entry name" value="S-Me-THD-like_C"/>
</dbReference>
<comment type="caution">
    <text evidence="3">The sequence shown here is derived from an EMBL/GenBank/DDBJ whole genome shotgun (WGS) entry which is preliminary data.</text>
</comment>
<proteinExistence type="predicted"/>
<reference evidence="3" key="2">
    <citation type="submission" date="2014-03" db="EMBL/GenBank/DDBJ databases">
        <authorList>
            <person name="Urmite Genomes"/>
        </authorList>
    </citation>
    <scope>NUCLEOTIDE SEQUENCE</scope>
    <source>
        <strain evidence="3">DSM 44829</strain>
    </source>
</reference>
<dbReference type="RefSeq" id="WP_051561634.1">
    <property type="nucleotide sequence ID" value="NZ_CCBB010000002.1"/>
</dbReference>
<dbReference type="OrthoDB" id="3170437at2"/>
<dbReference type="InterPro" id="IPR024071">
    <property type="entry name" value="S-Me-THD_C_sf"/>
</dbReference>
<dbReference type="Pfam" id="PF20906">
    <property type="entry name" value="S-Me-THD_C"/>
    <property type="match status" value="1"/>
</dbReference>
<evidence type="ECO:0000259" key="1">
    <source>
        <dbReference type="Pfam" id="PF06032"/>
    </source>
</evidence>
<feature type="domain" description="S-Me-THD N-terminal" evidence="1">
    <location>
        <begin position="10"/>
        <end position="164"/>
    </location>
</feature>
<keyword evidence="4" id="KW-1185">Reference proteome</keyword>
<reference evidence="3" key="1">
    <citation type="submission" date="2014-03" db="EMBL/GenBank/DDBJ databases">
        <title>Draft Genome Sequence of Mycobacterium cosmeticum DSM 44829.</title>
        <authorList>
            <person name="Croce O."/>
            <person name="Robert C."/>
            <person name="Raoult D."/>
            <person name="Drancourt M."/>
        </authorList>
    </citation>
    <scope>NUCLEOTIDE SEQUENCE [LARGE SCALE GENOMIC DNA]</scope>
    <source>
        <strain evidence="3">DSM 44829</strain>
    </source>
</reference>
<evidence type="ECO:0000259" key="2">
    <source>
        <dbReference type="Pfam" id="PF20906"/>
    </source>
</evidence>
<dbReference type="SUPFAM" id="SSF160991">
    <property type="entry name" value="CV3147-like"/>
    <property type="match status" value="1"/>
</dbReference>
<organism evidence="3 4">
    <name type="scientific">Mycolicibacterium cosmeticum</name>
    <dbReference type="NCBI Taxonomy" id="258533"/>
    <lineage>
        <taxon>Bacteria</taxon>
        <taxon>Bacillati</taxon>
        <taxon>Actinomycetota</taxon>
        <taxon>Actinomycetes</taxon>
        <taxon>Mycobacteriales</taxon>
        <taxon>Mycobacteriaceae</taxon>
        <taxon>Mycolicibacterium</taxon>
    </lineage>
</organism>
<name>W9B242_MYCCO</name>
<dbReference type="EMBL" id="CCBB010000002">
    <property type="protein sequence ID" value="CDO08896.1"/>
    <property type="molecule type" value="Genomic_DNA"/>
</dbReference>
<dbReference type="Gene3D" id="2.40.390.10">
    <property type="entry name" value="CV3147-like"/>
    <property type="match status" value="1"/>
</dbReference>
<dbReference type="eggNOG" id="COG3535">
    <property type="taxonomic scope" value="Bacteria"/>
</dbReference>
<dbReference type="InterPro" id="IPR010318">
    <property type="entry name" value="S-Me-THD_N"/>
</dbReference>
<accession>W9B242</accession>